<evidence type="ECO:0000313" key="1">
    <source>
        <dbReference type="EMBL" id="WOO82579.1"/>
    </source>
</evidence>
<evidence type="ECO:0000313" key="2">
    <source>
        <dbReference type="Proteomes" id="UP000827549"/>
    </source>
</evidence>
<proteinExistence type="predicted"/>
<protein>
    <submittedName>
        <fullName evidence="1">Uncharacterized protein</fullName>
    </submittedName>
</protein>
<accession>A0AAF0YCZ1</accession>
<gene>
    <name evidence="1" type="ORF">LOC62_04G006061</name>
</gene>
<organism evidence="1 2">
    <name type="scientific">Vanrija pseudolonga</name>
    <dbReference type="NCBI Taxonomy" id="143232"/>
    <lineage>
        <taxon>Eukaryota</taxon>
        <taxon>Fungi</taxon>
        <taxon>Dikarya</taxon>
        <taxon>Basidiomycota</taxon>
        <taxon>Agaricomycotina</taxon>
        <taxon>Tremellomycetes</taxon>
        <taxon>Trichosporonales</taxon>
        <taxon>Trichosporonaceae</taxon>
        <taxon>Vanrija</taxon>
    </lineage>
</organism>
<reference evidence="1" key="1">
    <citation type="submission" date="2023-10" db="EMBL/GenBank/DDBJ databases">
        <authorList>
            <person name="Noh H."/>
        </authorList>
    </citation>
    <scope>NUCLEOTIDE SEQUENCE</scope>
    <source>
        <strain evidence="1">DUCC4014</strain>
    </source>
</reference>
<dbReference type="RefSeq" id="XP_062628611.1">
    <property type="nucleotide sequence ID" value="XM_062772627.1"/>
</dbReference>
<dbReference type="Proteomes" id="UP000827549">
    <property type="component" value="Chromosome 4"/>
</dbReference>
<dbReference type="GeneID" id="87809288"/>
<keyword evidence="2" id="KW-1185">Reference proteome</keyword>
<dbReference type="EMBL" id="CP086717">
    <property type="protein sequence ID" value="WOO82579.1"/>
    <property type="molecule type" value="Genomic_DNA"/>
</dbReference>
<name>A0AAF0YCZ1_9TREE</name>
<dbReference type="AlphaFoldDB" id="A0AAF0YCZ1"/>
<sequence>MTTNLGQYPIFSPHRNGYRLGHDNLPVRSLQFLAYKWGPYSTWLAGMAIGDESYFDPRQRMFMWRIATCVSGARITRADGDVVAIPRGVFERMARVEKDVYMPAYKFKLEALAERRRSICGYAAWATPPPTEEMRQVAHAFANMRVRQVEGLSSHGPEHVGRAAALAPSSGTHDDCDASFVAEAERLQADRAIAEEAEEEEEE</sequence>